<feature type="domain" description="HAMP" evidence="13">
    <location>
        <begin position="302"/>
        <end position="354"/>
    </location>
</feature>
<dbReference type="InterPro" id="IPR010559">
    <property type="entry name" value="Sig_transdc_His_kin_internal"/>
</dbReference>
<dbReference type="EC" id="2.7.13.3" evidence="14"/>
<organism evidence="14">
    <name type="scientific">Enterococcus casseliflavus</name>
    <name type="common">Enterococcus flavescens</name>
    <dbReference type="NCBI Taxonomy" id="37734"/>
    <lineage>
        <taxon>Bacteria</taxon>
        <taxon>Bacillati</taxon>
        <taxon>Bacillota</taxon>
        <taxon>Bacilli</taxon>
        <taxon>Lactobacillales</taxon>
        <taxon>Enterococcaceae</taxon>
        <taxon>Enterococcus</taxon>
    </lineage>
</organism>
<dbReference type="EMBL" id="CACRTX010000016">
    <property type="protein sequence ID" value="VYU52959.1"/>
    <property type="molecule type" value="Genomic_DNA"/>
</dbReference>
<keyword evidence="7 14" id="KW-0418">Kinase</keyword>
<sequence length="567" mass="65313">MKINQWIQKNELFSRIFLFVVVGVISVCLLTVVVIYGRSKDAYVASYQSSNQLLLEKIQEDYERLNENIHRIFDIVDESKAVETYLEGDMNQGRTILELNEQLKDTRSLFQDIPSNLVLIGVNGGTFFQNDAVRNQSVDDFLASAFIQQINDNDAISQYYFLDQGLSTSTSDSPGLMYVRKLMKEETIFGYALIFLKESDFSSIYRQLLDTSLHSIYIVNEQNQILSTSDPSLLGKPFEDRLVTVKRDTSINQLPLYSYHFTFYDVLDESHLVRNMNLIKPALLISVVSILLFSLLAFWIIRNITQPIYQLIAKLPAVTQGDFSDKVTINGTYETRELGRAYNLMLEDLESYVDHLMVTEAEKRKFEIRSLQMQIQPHFVYNTLTAIKFLIWQNEQEAATQAIESFVQLLRHTFNRKEIVPLKDELAIVEEYLVLMNVRYGNRIQSTIFSEDGCEDILVPKMILQPIIENAYLHAFPEEDSGLIQIFSRVSKEGLKIEIIDTGIGFNEEHPTSTANHFEHYSGIGLDNIDQRIKLLYGEKYGLTVESRINEGTTVRLLLPIQREEQN</sequence>
<keyword evidence="10" id="KW-0902">Two-component regulatory system</keyword>
<dbReference type="GO" id="GO:0005524">
    <property type="term" value="F:ATP binding"/>
    <property type="evidence" value="ECO:0007669"/>
    <property type="project" value="UniProtKB-KW"/>
</dbReference>
<evidence type="ECO:0000256" key="11">
    <source>
        <dbReference type="ARBA" id="ARBA00023136"/>
    </source>
</evidence>
<dbReference type="InterPro" id="IPR003594">
    <property type="entry name" value="HATPase_dom"/>
</dbReference>
<dbReference type="CDD" id="cd06225">
    <property type="entry name" value="HAMP"/>
    <property type="match status" value="1"/>
</dbReference>
<evidence type="ECO:0000259" key="13">
    <source>
        <dbReference type="PROSITE" id="PS50885"/>
    </source>
</evidence>
<dbReference type="SUPFAM" id="SSF55874">
    <property type="entry name" value="ATPase domain of HSP90 chaperone/DNA topoisomerase II/histidine kinase"/>
    <property type="match status" value="1"/>
</dbReference>
<keyword evidence="3" id="KW-0597">Phosphoprotein</keyword>
<dbReference type="InterPro" id="IPR003660">
    <property type="entry name" value="HAMP_dom"/>
</dbReference>
<dbReference type="Gene3D" id="6.10.340.10">
    <property type="match status" value="1"/>
</dbReference>
<evidence type="ECO:0000256" key="3">
    <source>
        <dbReference type="ARBA" id="ARBA00022553"/>
    </source>
</evidence>
<keyword evidence="2" id="KW-1003">Cell membrane</keyword>
<feature type="transmembrane region" description="Helical" evidence="12">
    <location>
        <begin position="282"/>
        <end position="301"/>
    </location>
</feature>
<evidence type="ECO:0000256" key="4">
    <source>
        <dbReference type="ARBA" id="ARBA00022679"/>
    </source>
</evidence>
<feature type="transmembrane region" description="Helical" evidence="12">
    <location>
        <begin position="12"/>
        <end position="36"/>
    </location>
</feature>
<evidence type="ECO:0000256" key="2">
    <source>
        <dbReference type="ARBA" id="ARBA00022475"/>
    </source>
</evidence>
<evidence type="ECO:0000313" key="14">
    <source>
        <dbReference type="EMBL" id="VYU52959.1"/>
    </source>
</evidence>
<proteinExistence type="predicted"/>
<dbReference type="InterPro" id="IPR036890">
    <property type="entry name" value="HATPase_C_sf"/>
</dbReference>
<keyword evidence="4 14" id="KW-0808">Transferase</keyword>
<dbReference type="RefSeq" id="WP_270290598.1">
    <property type="nucleotide sequence ID" value="NZ_CACRTX010000016.1"/>
</dbReference>
<reference evidence="14" key="1">
    <citation type="submission" date="2019-11" db="EMBL/GenBank/DDBJ databases">
        <authorList>
            <person name="Feng L."/>
        </authorList>
    </citation>
    <scope>NUCLEOTIDE SEQUENCE</scope>
    <source>
        <strain evidence="14">ECasseliflavusLFYP2</strain>
    </source>
</reference>
<dbReference type="SUPFAM" id="SSF158472">
    <property type="entry name" value="HAMP domain-like"/>
    <property type="match status" value="1"/>
</dbReference>
<dbReference type="PANTHER" id="PTHR34220:SF11">
    <property type="entry name" value="SENSOR PROTEIN KINASE HPTS"/>
    <property type="match status" value="1"/>
</dbReference>
<dbReference type="AlphaFoldDB" id="A0A6N3FM86"/>
<dbReference type="PROSITE" id="PS50885">
    <property type="entry name" value="HAMP"/>
    <property type="match status" value="1"/>
</dbReference>
<keyword evidence="11 12" id="KW-0472">Membrane</keyword>
<dbReference type="PANTHER" id="PTHR34220">
    <property type="entry name" value="SENSOR HISTIDINE KINASE YPDA"/>
    <property type="match status" value="1"/>
</dbReference>
<evidence type="ECO:0000256" key="1">
    <source>
        <dbReference type="ARBA" id="ARBA00004651"/>
    </source>
</evidence>
<evidence type="ECO:0000256" key="10">
    <source>
        <dbReference type="ARBA" id="ARBA00023012"/>
    </source>
</evidence>
<evidence type="ECO:0000256" key="5">
    <source>
        <dbReference type="ARBA" id="ARBA00022692"/>
    </source>
</evidence>
<dbReference type="SMART" id="SM00304">
    <property type="entry name" value="HAMP"/>
    <property type="match status" value="1"/>
</dbReference>
<evidence type="ECO:0000256" key="8">
    <source>
        <dbReference type="ARBA" id="ARBA00022840"/>
    </source>
</evidence>
<protein>
    <submittedName>
        <fullName evidence="14">Putative sensor-like histidine kinase</fullName>
        <ecNumber evidence="14">2.7.13.3</ecNumber>
    </submittedName>
</protein>
<dbReference type="GO" id="GO:0005886">
    <property type="term" value="C:plasma membrane"/>
    <property type="evidence" value="ECO:0007669"/>
    <property type="project" value="UniProtKB-SubCell"/>
</dbReference>
<accession>A0A6N3FM86</accession>
<name>A0A6N3FM86_ENTCA</name>
<dbReference type="Pfam" id="PF00672">
    <property type="entry name" value="HAMP"/>
    <property type="match status" value="1"/>
</dbReference>
<keyword evidence="5 12" id="KW-0812">Transmembrane</keyword>
<dbReference type="Pfam" id="PF02518">
    <property type="entry name" value="HATPase_c"/>
    <property type="match status" value="1"/>
</dbReference>
<dbReference type="Gene3D" id="3.30.565.10">
    <property type="entry name" value="Histidine kinase-like ATPase, C-terminal domain"/>
    <property type="match status" value="1"/>
</dbReference>
<evidence type="ECO:0000256" key="12">
    <source>
        <dbReference type="SAM" id="Phobius"/>
    </source>
</evidence>
<evidence type="ECO:0000256" key="9">
    <source>
        <dbReference type="ARBA" id="ARBA00022989"/>
    </source>
</evidence>
<evidence type="ECO:0000256" key="7">
    <source>
        <dbReference type="ARBA" id="ARBA00022777"/>
    </source>
</evidence>
<keyword evidence="6" id="KW-0547">Nucleotide-binding</keyword>
<dbReference type="InterPro" id="IPR050640">
    <property type="entry name" value="Bact_2-comp_sensor_kinase"/>
</dbReference>
<dbReference type="Pfam" id="PF06580">
    <property type="entry name" value="His_kinase"/>
    <property type="match status" value="1"/>
</dbReference>
<keyword evidence="9 12" id="KW-1133">Transmembrane helix</keyword>
<comment type="subcellular location">
    <subcellularLocation>
        <location evidence="1">Cell membrane</location>
        <topology evidence="1">Multi-pass membrane protein</topology>
    </subcellularLocation>
</comment>
<gene>
    <name evidence="14" type="ORF">ECLFYP2_00452</name>
</gene>
<keyword evidence="8" id="KW-0067">ATP-binding</keyword>
<evidence type="ECO:0000256" key="6">
    <source>
        <dbReference type="ARBA" id="ARBA00022741"/>
    </source>
</evidence>
<dbReference type="SMART" id="SM00387">
    <property type="entry name" value="HATPase_c"/>
    <property type="match status" value="1"/>
</dbReference>
<dbReference type="GO" id="GO:0000155">
    <property type="term" value="F:phosphorelay sensor kinase activity"/>
    <property type="evidence" value="ECO:0007669"/>
    <property type="project" value="InterPro"/>
</dbReference>